<dbReference type="PROSITE" id="PS50110">
    <property type="entry name" value="RESPONSE_REGULATORY"/>
    <property type="match status" value="1"/>
</dbReference>
<proteinExistence type="predicted"/>
<feature type="domain" description="HTH luxR-type" evidence="4">
    <location>
        <begin position="152"/>
        <end position="217"/>
    </location>
</feature>
<feature type="modified residue" description="4-aspartylphosphate" evidence="3">
    <location>
        <position position="65"/>
    </location>
</feature>
<dbReference type="InterPro" id="IPR001789">
    <property type="entry name" value="Sig_transdc_resp-reg_receiver"/>
</dbReference>
<dbReference type="EMBL" id="BSOH01000037">
    <property type="protein sequence ID" value="GLR19858.1"/>
    <property type="molecule type" value="Genomic_DNA"/>
</dbReference>
<dbReference type="Gene3D" id="3.40.50.2300">
    <property type="match status" value="1"/>
</dbReference>
<dbReference type="PRINTS" id="PR00038">
    <property type="entry name" value="HTHLUXR"/>
</dbReference>
<dbReference type="GO" id="GO:0006355">
    <property type="term" value="P:regulation of DNA-templated transcription"/>
    <property type="evidence" value="ECO:0007669"/>
    <property type="project" value="InterPro"/>
</dbReference>
<accession>A0AA37WGH0</accession>
<keyword evidence="1 3" id="KW-0597">Phosphoprotein</keyword>
<feature type="domain" description="Response regulatory" evidence="5">
    <location>
        <begin position="11"/>
        <end position="130"/>
    </location>
</feature>
<protein>
    <submittedName>
        <fullName evidence="6">DNA-binding response regulator</fullName>
    </submittedName>
</protein>
<dbReference type="InterPro" id="IPR058245">
    <property type="entry name" value="NreC/VraR/RcsB-like_REC"/>
</dbReference>
<dbReference type="InterPro" id="IPR039420">
    <property type="entry name" value="WalR-like"/>
</dbReference>
<evidence type="ECO:0000313" key="6">
    <source>
        <dbReference type="EMBL" id="GLR19858.1"/>
    </source>
</evidence>
<dbReference type="RefSeq" id="WP_235293386.1">
    <property type="nucleotide sequence ID" value="NZ_BSOH01000037.1"/>
</dbReference>
<gene>
    <name evidence="6" type="primary">citB_2</name>
    <name evidence="6" type="ORF">GCM10007940_44740</name>
</gene>
<dbReference type="GO" id="GO:0000160">
    <property type="term" value="P:phosphorelay signal transduction system"/>
    <property type="evidence" value="ECO:0007669"/>
    <property type="project" value="InterPro"/>
</dbReference>
<dbReference type="Pfam" id="PF00196">
    <property type="entry name" value="GerE"/>
    <property type="match status" value="1"/>
</dbReference>
<dbReference type="CDD" id="cd06170">
    <property type="entry name" value="LuxR_C_like"/>
    <property type="match status" value="1"/>
</dbReference>
<keyword evidence="7" id="KW-1185">Reference proteome</keyword>
<dbReference type="CDD" id="cd17535">
    <property type="entry name" value="REC_NarL-like"/>
    <property type="match status" value="1"/>
</dbReference>
<dbReference type="PROSITE" id="PS50043">
    <property type="entry name" value="HTH_LUXR_2"/>
    <property type="match status" value="1"/>
</dbReference>
<evidence type="ECO:0000259" key="5">
    <source>
        <dbReference type="PROSITE" id="PS50110"/>
    </source>
</evidence>
<sequence>MKVEAKPKKPRIDIIEDNMKISQNVMKFISFHDDFEVGESFGSAEAFLYKLEHHPKYQPDILLLDIGLPGLSGLEALPKFREKLPEIDIIMLTTYEEEEKILKAMCSGACSYISKKESLKTIVEAIRIVVDGGSYMSPNVAREIVKYFMGGGKSKATILTSRQREILQLLVKANSYKKVAEKLNISVETVRSHIKNMYRTLEVNNKTEAIAMYIRGEIK</sequence>
<evidence type="ECO:0000256" key="3">
    <source>
        <dbReference type="PROSITE-ProRule" id="PRU00169"/>
    </source>
</evidence>
<evidence type="ECO:0000256" key="2">
    <source>
        <dbReference type="ARBA" id="ARBA00023125"/>
    </source>
</evidence>
<dbReference type="SUPFAM" id="SSF52172">
    <property type="entry name" value="CheY-like"/>
    <property type="match status" value="1"/>
</dbReference>
<reference evidence="6" key="2">
    <citation type="submission" date="2023-01" db="EMBL/GenBank/DDBJ databases">
        <title>Draft genome sequence of Portibacter lacus strain NBRC 108769.</title>
        <authorList>
            <person name="Sun Q."/>
            <person name="Mori K."/>
        </authorList>
    </citation>
    <scope>NUCLEOTIDE SEQUENCE</scope>
    <source>
        <strain evidence="6">NBRC 108769</strain>
    </source>
</reference>
<organism evidence="6 7">
    <name type="scientific">Portibacter lacus</name>
    <dbReference type="NCBI Taxonomy" id="1099794"/>
    <lineage>
        <taxon>Bacteria</taxon>
        <taxon>Pseudomonadati</taxon>
        <taxon>Bacteroidota</taxon>
        <taxon>Saprospiria</taxon>
        <taxon>Saprospirales</taxon>
        <taxon>Haliscomenobacteraceae</taxon>
        <taxon>Portibacter</taxon>
    </lineage>
</organism>
<dbReference type="SMART" id="SM00421">
    <property type="entry name" value="HTH_LUXR"/>
    <property type="match status" value="1"/>
</dbReference>
<dbReference type="GO" id="GO:0003677">
    <property type="term" value="F:DNA binding"/>
    <property type="evidence" value="ECO:0007669"/>
    <property type="project" value="UniProtKB-KW"/>
</dbReference>
<name>A0AA37WGH0_9BACT</name>
<dbReference type="Pfam" id="PF00072">
    <property type="entry name" value="Response_reg"/>
    <property type="match status" value="1"/>
</dbReference>
<dbReference type="InterPro" id="IPR011006">
    <property type="entry name" value="CheY-like_superfamily"/>
</dbReference>
<evidence type="ECO:0000313" key="7">
    <source>
        <dbReference type="Proteomes" id="UP001156666"/>
    </source>
</evidence>
<dbReference type="PANTHER" id="PTHR43214">
    <property type="entry name" value="TWO-COMPONENT RESPONSE REGULATOR"/>
    <property type="match status" value="1"/>
</dbReference>
<dbReference type="SUPFAM" id="SSF46894">
    <property type="entry name" value="C-terminal effector domain of the bipartite response regulators"/>
    <property type="match status" value="1"/>
</dbReference>
<reference evidence="6" key="1">
    <citation type="journal article" date="2014" name="Int. J. Syst. Evol. Microbiol.">
        <title>Complete genome sequence of Corynebacterium casei LMG S-19264T (=DSM 44701T), isolated from a smear-ripened cheese.</title>
        <authorList>
            <consortium name="US DOE Joint Genome Institute (JGI-PGF)"/>
            <person name="Walter F."/>
            <person name="Albersmeier A."/>
            <person name="Kalinowski J."/>
            <person name="Ruckert C."/>
        </authorList>
    </citation>
    <scope>NUCLEOTIDE SEQUENCE</scope>
    <source>
        <strain evidence="6">NBRC 108769</strain>
    </source>
</reference>
<dbReference type="AlphaFoldDB" id="A0AA37WGH0"/>
<dbReference type="SMART" id="SM00448">
    <property type="entry name" value="REC"/>
    <property type="match status" value="1"/>
</dbReference>
<dbReference type="Proteomes" id="UP001156666">
    <property type="component" value="Unassembled WGS sequence"/>
</dbReference>
<evidence type="ECO:0000256" key="1">
    <source>
        <dbReference type="ARBA" id="ARBA00022553"/>
    </source>
</evidence>
<comment type="caution">
    <text evidence="6">The sequence shown here is derived from an EMBL/GenBank/DDBJ whole genome shotgun (WGS) entry which is preliminary data.</text>
</comment>
<dbReference type="InterPro" id="IPR016032">
    <property type="entry name" value="Sig_transdc_resp-reg_C-effctor"/>
</dbReference>
<dbReference type="PANTHER" id="PTHR43214:SF42">
    <property type="entry name" value="TRANSCRIPTIONAL REGULATORY PROTEIN DESR"/>
    <property type="match status" value="1"/>
</dbReference>
<evidence type="ECO:0000259" key="4">
    <source>
        <dbReference type="PROSITE" id="PS50043"/>
    </source>
</evidence>
<keyword evidence="2 6" id="KW-0238">DNA-binding</keyword>
<dbReference type="InterPro" id="IPR000792">
    <property type="entry name" value="Tscrpt_reg_LuxR_C"/>
</dbReference>